<keyword evidence="2" id="KW-1185">Reference proteome</keyword>
<dbReference type="Proteomes" id="UP000035287">
    <property type="component" value="Chromosome"/>
</dbReference>
<sequence>MQSRIEGSWTGWSGDTIVRLANGTVWRQDQYYYRYQYKYRPRVTIDGRYMHVEGMSKPVRVRRID</sequence>
<evidence type="ECO:0000313" key="2">
    <source>
        <dbReference type="Proteomes" id="UP000035287"/>
    </source>
</evidence>
<gene>
    <name evidence="1" type="ORF">AB433_00805</name>
</gene>
<dbReference type="RefSeq" id="WP_047819544.1">
    <property type="nucleotide sequence ID" value="NZ_CP011770.1"/>
</dbReference>
<name>A0A0G3XEN4_9SPHN</name>
<dbReference type="PATRIC" id="fig|1348774.3.peg.171"/>
<dbReference type="KEGG" id="cna:AB433_00805"/>
<protein>
    <submittedName>
        <fullName evidence="1">Uncharacterized protein</fullName>
    </submittedName>
</protein>
<organism evidence="1 2">
    <name type="scientific">Croceicoccus naphthovorans</name>
    <dbReference type="NCBI Taxonomy" id="1348774"/>
    <lineage>
        <taxon>Bacteria</taxon>
        <taxon>Pseudomonadati</taxon>
        <taxon>Pseudomonadota</taxon>
        <taxon>Alphaproteobacteria</taxon>
        <taxon>Sphingomonadales</taxon>
        <taxon>Erythrobacteraceae</taxon>
        <taxon>Croceicoccus</taxon>
    </lineage>
</organism>
<reference evidence="1 2" key="1">
    <citation type="submission" date="2015-06" db="EMBL/GenBank/DDBJ databases">
        <authorList>
            <person name="Zeng Y."/>
            <person name="Huang Y."/>
        </authorList>
    </citation>
    <scope>NUCLEOTIDE SEQUENCE [LARGE SCALE GENOMIC DNA]</scope>
    <source>
        <strain evidence="1 2">PQ-2</strain>
    </source>
</reference>
<accession>A0A0G3XEN4</accession>
<evidence type="ECO:0000313" key="1">
    <source>
        <dbReference type="EMBL" id="AKM08848.1"/>
    </source>
</evidence>
<proteinExistence type="predicted"/>
<dbReference type="AlphaFoldDB" id="A0A0G3XEN4"/>
<dbReference type="EMBL" id="CP011770">
    <property type="protein sequence ID" value="AKM08848.1"/>
    <property type="molecule type" value="Genomic_DNA"/>
</dbReference>
<dbReference type="STRING" id="1348774.AB433_00805"/>